<keyword evidence="3" id="KW-1185">Reference proteome</keyword>
<dbReference type="AlphaFoldDB" id="A0A7R9QN36"/>
<proteinExistence type="predicted"/>
<feature type="non-terminal residue" evidence="2">
    <location>
        <position position="127"/>
    </location>
</feature>
<protein>
    <submittedName>
        <fullName evidence="2">Uncharacterized protein</fullName>
    </submittedName>
</protein>
<dbReference type="OrthoDB" id="10035564at2759"/>
<dbReference type="Proteomes" id="UP000759131">
    <property type="component" value="Unassembled WGS sequence"/>
</dbReference>
<evidence type="ECO:0000256" key="1">
    <source>
        <dbReference type="SAM" id="MobiDB-lite"/>
    </source>
</evidence>
<gene>
    <name evidence="2" type="ORF">OSB1V03_LOCUS23113</name>
</gene>
<feature type="region of interest" description="Disordered" evidence="1">
    <location>
        <begin position="1"/>
        <end position="110"/>
    </location>
</feature>
<name>A0A7R9QN36_9ACAR</name>
<evidence type="ECO:0000313" key="3">
    <source>
        <dbReference type="Proteomes" id="UP000759131"/>
    </source>
</evidence>
<dbReference type="EMBL" id="CAJPIZ010054781">
    <property type="protein sequence ID" value="CAG2123168.1"/>
    <property type="molecule type" value="Genomic_DNA"/>
</dbReference>
<feature type="compositionally biased region" description="Polar residues" evidence="1">
    <location>
        <begin position="1"/>
        <end position="14"/>
    </location>
</feature>
<feature type="compositionally biased region" description="Polar residues" evidence="1">
    <location>
        <begin position="64"/>
        <end position="76"/>
    </location>
</feature>
<accession>A0A7R9QN36</accession>
<dbReference type="EMBL" id="OC909356">
    <property type="protein sequence ID" value="CAD7650960.1"/>
    <property type="molecule type" value="Genomic_DNA"/>
</dbReference>
<organism evidence="2">
    <name type="scientific">Medioppia subpectinata</name>
    <dbReference type="NCBI Taxonomy" id="1979941"/>
    <lineage>
        <taxon>Eukaryota</taxon>
        <taxon>Metazoa</taxon>
        <taxon>Ecdysozoa</taxon>
        <taxon>Arthropoda</taxon>
        <taxon>Chelicerata</taxon>
        <taxon>Arachnida</taxon>
        <taxon>Acari</taxon>
        <taxon>Acariformes</taxon>
        <taxon>Sarcoptiformes</taxon>
        <taxon>Oribatida</taxon>
        <taxon>Brachypylina</taxon>
        <taxon>Oppioidea</taxon>
        <taxon>Oppiidae</taxon>
        <taxon>Medioppia</taxon>
    </lineage>
</organism>
<evidence type="ECO:0000313" key="2">
    <source>
        <dbReference type="EMBL" id="CAD7650960.1"/>
    </source>
</evidence>
<feature type="compositionally biased region" description="Low complexity" evidence="1">
    <location>
        <begin position="82"/>
        <end position="108"/>
    </location>
</feature>
<reference evidence="2" key="1">
    <citation type="submission" date="2020-11" db="EMBL/GenBank/DDBJ databases">
        <authorList>
            <person name="Tran Van P."/>
        </authorList>
    </citation>
    <scope>NUCLEOTIDE SEQUENCE</scope>
</reference>
<sequence length="127" mass="13684">MADGNMSSLSLHPTNTPPEIPKISRKLRGDNSGDPSESIHLIPPTSTTSAGGRRAARNGKHVTTPPQNSAHSQSSHPRNKALPSQQHTQHSQHSQLSSVVQSSQTLPSAGQLLYNQVHLAYEVKKLM</sequence>